<protein>
    <recommendedName>
        <fullName evidence="3">Lipoprotein</fullName>
    </recommendedName>
</protein>
<gene>
    <name evidence="1" type="ORF">Ahu01nite_072340</name>
</gene>
<evidence type="ECO:0000313" key="1">
    <source>
        <dbReference type="EMBL" id="GIE24132.1"/>
    </source>
</evidence>
<sequence>MEAGGAEDAVAGGVCHWTGSGSLQAASERSSATATGSFFTCGSLVWAAVRGSWAAAVVGLVLISGCDFGGGVEYVAPTPEAVRATVLAQVGAGAGMPSGIVYLDRDLEVDSLVVHAVESGRELRAATIPNDTDVVRRDAFDRTMSRYVYAEDCVLHVATLTTKAYVPTAEWRPAQLGGAGHCLSEPRFQPDGRVMLAVGDKRSVRISVDPAHPETAAKDEGDVPLTLEQRYTAPGTDGVTVSTNGYEIEHVSTDEEGDCGPGIGGTAYLCHGVVVTLSTGTKTATTVKLVDVPDTDGVAVFVDREQKRLAVGDASEWFTATVADPSKRTKRPWKNVPKLGDPMFWN</sequence>
<dbReference type="EMBL" id="BOMN01000102">
    <property type="protein sequence ID" value="GIE24132.1"/>
    <property type="molecule type" value="Genomic_DNA"/>
</dbReference>
<organism evidence="1 2">
    <name type="scientific">Winogradskya humida</name>
    <dbReference type="NCBI Taxonomy" id="113566"/>
    <lineage>
        <taxon>Bacteria</taxon>
        <taxon>Bacillati</taxon>
        <taxon>Actinomycetota</taxon>
        <taxon>Actinomycetes</taxon>
        <taxon>Micromonosporales</taxon>
        <taxon>Micromonosporaceae</taxon>
        <taxon>Winogradskya</taxon>
    </lineage>
</organism>
<dbReference type="Proteomes" id="UP000603200">
    <property type="component" value="Unassembled WGS sequence"/>
</dbReference>
<name>A0ABQ3ZZW0_9ACTN</name>
<accession>A0ABQ3ZZW0</accession>
<proteinExistence type="predicted"/>
<evidence type="ECO:0000313" key="2">
    <source>
        <dbReference type="Proteomes" id="UP000603200"/>
    </source>
</evidence>
<reference evidence="1 2" key="1">
    <citation type="submission" date="2021-01" db="EMBL/GenBank/DDBJ databases">
        <title>Whole genome shotgun sequence of Actinoplanes humidus NBRC 14915.</title>
        <authorList>
            <person name="Komaki H."/>
            <person name="Tamura T."/>
        </authorList>
    </citation>
    <scope>NUCLEOTIDE SEQUENCE [LARGE SCALE GENOMIC DNA]</scope>
    <source>
        <strain evidence="1 2">NBRC 14915</strain>
    </source>
</reference>
<comment type="caution">
    <text evidence="1">The sequence shown here is derived from an EMBL/GenBank/DDBJ whole genome shotgun (WGS) entry which is preliminary data.</text>
</comment>
<keyword evidence="2" id="KW-1185">Reference proteome</keyword>
<evidence type="ECO:0008006" key="3">
    <source>
        <dbReference type="Google" id="ProtNLM"/>
    </source>
</evidence>